<keyword evidence="3" id="KW-1185">Reference proteome</keyword>
<dbReference type="InterPro" id="IPR040596">
    <property type="entry name" value="RNase_II_C_S1"/>
</dbReference>
<evidence type="ECO:0000313" key="2">
    <source>
        <dbReference type="EMBL" id="TQM34688.1"/>
    </source>
</evidence>
<dbReference type="OrthoDB" id="5800376at2"/>
<dbReference type="SMART" id="SM00955">
    <property type="entry name" value="RNB"/>
    <property type="match status" value="1"/>
</dbReference>
<accession>A0A543FLE6</accession>
<dbReference type="PANTHER" id="PTHR23355:SF9">
    <property type="entry name" value="DIS3-LIKE EXONUCLEASE 2"/>
    <property type="match status" value="1"/>
</dbReference>
<gene>
    <name evidence="2" type="ORF">FB391_0978</name>
</gene>
<dbReference type="GO" id="GO:0000175">
    <property type="term" value="F:3'-5'-RNA exonuclease activity"/>
    <property type="evidence" value="ECO:0007669"/>
    <property type="project" value="TreeGrafter"/>
</dbReference>
<sequence length="490" mass="52327">MPARRPRLAPARAHDELIESLAQLRVDLELPTAFPAEVDAAAASAARSVPTDPAVAGLDDLRHLEFLTIDPAGSTDLDQAMHLELTLSPEGTPAGGILHYAIADVPAYVEPGGVIDAEARERGQTLYAADGRIPLHPVAISEDAASLLPDRDRRAYVWRFELDDGARPLTTTVRRAVIRSRRQWTYVDAQAAVDAGTAPPTLQALAWFGAQRLERESERGGASLNVPEARVVPDDGGYRLERDAPLPVEDWNAQVSLLTGMSAAELMLRGGVGILRTMPAPAPDDTAAFRAQTVALGQPWRTEVAYGDYLRGLDRDDPSALAILDAATGLFRGAGYVAFDGTPPADPLQSAIGAPYAHTTAPLRRLVDRWSLVVCEAIANGRDVPRWARESLRSLPKIMGRSDGLANRLEAGTLDRVEAAQLSGKEGRAFDAVVLGRRNGSARVQLIEPPVAARVEGLEAAAGTTVRLRLTSADIATGEIVLEPALPARA</sequence>
<dbReference type="AlphaFoldDB" id="A0A543FLE6"/>
<name>A0A543FLE6_9MICO</name>
<dbReference type="InterPro" id="IPR001900">
    <property type="entry name" value="RNase_II/R"/>
</dbReference>
<dbReference type="PANTHER" id="PTHR23355">
    <property type="entry name" value="RIBONUCLEASE"/>
    <property type="match status" value="1"/>
</dbReference>
<evidence type="ECO:0000259" key="1">
    <source>
        <dbReference type="SMART" id="SM00955"/>
    </source>
</evidence>
<dbReference type="InterPro" id="IPR012340">
    <property type="entry name" value="NA-bd_OB-fold"/>
</dbReference>
<feature type="domain" description="RNB" evidence="1">
    <location>
        <begin position="58"/>
        <end position="381"/>
    </location>
</feature>
<proteinExistence type="predicted"/>
<dbReference type="Proteomes" id="UP000320235">
    <property type="component" value="Unassembled WGS sequence"/>
</dbReference>
<dbReference type="Pfam" id="PF00773">
    <property type="entry name" value="RNB"/>
    <property type="match status" value="1"/>
</dbReference>
<evidence type="ECO:0000313" key="3">
    <source>
        <dbReference type="Proteomes" id="UP000320235"/>
    </source>
</evidence>
<dbReference type="GO" id="GO:0006402">
    <property type="term" value="P:mRNA catabolic process"/>
    <property type="evidence" value="ECO:0007669"/>
    <property type="project" value="TreeGrafter"/>
</dbReference>
<reference evidence="2 3" key="1">
    <citation type="submission" date="2019-06" db="EMBL/GenBank/DDBJ databases">
        <title>Sequencing the genomes of 1000 actinobacteria strains.</title>
        <authorList>
            <person name="Klenk H.-P."/>
        </authorList>
    </citation>
    <scope>NUCLEOTIDE SEQUENCE [LARGE SCALE GENOMIC DNA]</scope>
    <source>
        <strain evidence="2 3">DSM 105492</strain>
    </source>
</reference>
<comment type="caution">
    <text evidence="2">The sequence shown here is derived from an EMBL/GenBank/DDBJ whole genome shotgun (WGS) entry which is preliminary data.</text>
</comment>
<dbReference type="Pfam" id="PF18614">
    <property type="entry name" value="RNase_II_C_S1"/>
    <property type="match status" value="1"/>
</dbReference>
<dbReference type="GO" id="GO:0003723">
    <property type="term" value="F:RNA binding"/>
    <property type="evidence" value="ECO:0007669"/>
    <property type="project" value="InterPro"/>
</dbReference>
<dbReference type="RefSeq" id="WP_141893134.1">
    <property type="nucleotide sequence ID" value="NZ_BAABLH010000007.1"/>
</dbReference>
<organism evidence="2 3">
    <name type="scientific">Microbacterium kyungheense</name>
    <dbReference type="NCBI Taxonomy" id="1263636"/>
    <lineage>
        <taxon>Bacteria</taxon>
        <taxon>Bacillati</taxon>
        <taxon>Actinomycetota</taxon>
        <taxon>Actinomycetes</taxon>
        <taxon>Micrococcales</taxon>
        <taxon>Microbacteriaceae</taxon>
        <taxon>Microbacterium</taxon>
    </lineage>
</organism>
<protein>
    <submittedName>
        <fullName evidence="2">Exoribonuclease R</fullName>
    </submittedName>
</protein>
<dbReference type="EMBL" id="VFPE01000001">
    <property type="protein sequence ID" value="TQM34688.1"/>
    <property type="molecule type" value="Genomic_DNA"/>
</dbReference>
<dbReference type="InterPro" id="IPR050180">
    <property type="entry name" value="RNR_Ribonuclease"/>
</dbReference>
<dbReference type="SUPFAM" id="SSF50249">
    <property type="entry name" value="Nucleic acid-binding proteins"/>
    <property type="match status" value="1"/>
</dbReference>